<gene>
    <name evidence="2" type="ORF">EBV32_05990</name>
</gene>
<sequence length="318" mass="34933">IDGITKADEALLAKVEEQTKVYQTETPKVIKQVKERADYTIQVEKEQIDAMEDGMQKRIALLEFQQKEELAGIDKNGKKAGELKKAIEDRYNKEIEKVKYEFRDRSDRDDEINLETKSATRITIEKATKDELLTIQQDLINKQNALNEAADAAEKERIKKLNEFRVQAVKDGLQTISNLAELFAGKSERQQKRAFQVQKAVNIANAVIDTYKAANTALASSPPPFNYIAMAAAITAGLVNVKKIASQQFQSSSSSSGGGGTPSAPDVTSAAPQFNTIGSSGINQLAQLQQQPVQAYVVSGEVTSAQALDRNRVQNATL</sequence>
<dbReference type="Proteomes" id="UP000713222">
    <property type="component" value="Unassembled WGS sequence"/>
</dbReference>
<evidence type="ECO:0000313" key="2">
    <source>
        <dbReference type="EMBL" id="NBN88619.1"/>
    </source>
</evidence>
<feature type="region of interest" description="Disordered" evidence="1">
    <location>
        <begin position="250"/>
        <end position="272"/>
    </location>
</feature>
<reference evidence="2" key="1">
    <citation type="submission" date="2018-10" db="EMBL/GenBank/DDBJ databases">
        <title>Iterative Subtractive Binning of Freshwater Chronoseries Metagenomes Recovers Nearly Complete Genomes from over Four Hundred Novel Species.</title>
        <authorList>
            <person name="Rodriguez-R L.M."/>
            <person name="Tsementzi D."/>
            <person name="Luo C."/>
            <person name="Konstantinidis K.T."/>
        </authorList>
    </citation>
    <scope>NUCLEOTIDE SEQUENCE</scope>
    <source>
        <strain evidence="2">WB7_6_001</strain>
    </source>
</reference>
<accession>A0A964V1W1</accession>
<evidence type="ECO:0000313" key="3">
    <source>
        <dbReference type="Proteomes" id="UP000713222"/>
    </source>
</evidence>
<evidence type="ECO:0000256" key="1">
    <source>
        <dbReference type="SAM" id="MobiDB-lite"/>
    </source>
</evidence>
<proteinExistence type="predicted"/>
<dbReference type="AlphaFoldDB" id="A0A964V1W1"/>
<dbReference type="EMBL" id="RGET01000197">
    <property type="protein sequence ID" value="NBN88619.1"/>
    <property type="molecule type" value="Genomic_DNA"/>
</dbReference>
<name>A0A964V1W1_9PROT</name>
<protein>
    <submittedName>
        <fullName evidence="2">Uncharacterized protein</fullName>
    </submittedName>
</protein>
<comment type="caution">
    <text evidence="2">The sequence shown here is derived from an EMBL/GenBank/DDBJ whole genome shotgun (WGS) entry which is preliminary data.</text>
</comment>
<organism evidence="2 3">
    <name type="scientific">Candidatus Fonsibacter lacus</name>
    <dbReference type="NCBI Taxonomy" id="2576439"/>
    <lineage>
        <taxon>Bacteria</taxon>
        <taxon>Pseudomonadati</taxon>
        <taxon>Pseudomonadota</taxon>
        <taxon>Alphaproteobacteria</taxon>
        <taxon>Candidatus Pelagibacterales</taxon>
        <taxon>Candidatus Pelagibacterales incertae sedis</taxon>
        <taxon>Candidatus Fonsibacter</taxon>
    </lineage>
</organism>
<feature type="non-terminal residue" evidence="2">
    <location>
        <position position="1"/>
    </location>
</feature>